<dbReference type="InterPro" id="IPR025166">
    <property type="entry name" value="Integrase_DNA_bind_dom"/>
</dbReference>
<dbReference type="RefSeq" id="WP_094120737.1">
    <property type="nucleotide sequence ID" value="NZ_MLFN01000024.1"/>
</dbReference>
<accession>A0A1X1BWG4</accession>
<keyword evidence="2" id="KW-0229">DNA integration</keyword>
<dbReference type="CDD" id="cd00801">
    <property type="entry name" value="INT_P4_C"/>
    <property type="match status" value="1"/>
</dbReference>
<dbReference type="Pfam" id="PF00589">
    <property type="entry name" value="Phage_integrase"/>
    <property type="match status" value="1"/>
</dbReference>
<gene>
    <name evidence="6" type="ORF">HA41_10240</name>
</gene>
<evidence type="ECO:0000256" key="3">
    <source>
        <dbReference type="ARBA" id="ARBA00023125"/>
    </source>
</evidence>
<dbReference type="InterPro" id="IPR010998">
    <property type="entry name" value="Integrase_recombinase_N"/>
</dbReference>
<keyword evidence="3" id="KW-0238">DNA-binding</keyword>
<reference evidence="6 7" key="1">
    <citation type="journal article" date="2017" name="Antonie Van Leeuwenhoek">
        <title>Phylogenomic resolution of the bacterial genus Pantoea and its relationship with Erwinia and Tatumella.</title>
        <authorList>
            <person name="Palmer M."/>
            <person name="Steenkamp E.T."/>
            <person name="Coetzee M.P."/>
            <person name="Chan W.Y."/>
            <person name="van Zyl E."/>
            <person name="De Maayer P."/>
            <person name="Coutinho T.A."/>
            <person name="Blom J."/>
            <person name="Smits T.H."/>
            <person name="Duffy B."/>
            <person name="Venter S.N."/>
        </authorList>
    </citation>
    <scope>NUCLEOTIDE SEQUENCE [LARGE SCALE GENOMIC DNA]</scope>
    <source>
        <strain evidence="6 7">LMG 24534</strain>
    </source>
</reference>
<evidence type="ECO:0000259" key="5">
    <source>
        <dbReference type="PROSITE" id="PS51898"/>
    </source>
</evidence>
<dbReference type="InterPro" id="IPR002104">
    <property type="entry name" value="Integrase_catalytic"/>
</dbReference>
<dbReference type="PANTHER" id="PTHR30629:SF2">
    <property type="entry name" value="PROPHAGE INTEGRASE INTS-RELATED"/>
    <property type="match status" value="1"/>
</dbReference>
<dbReference type="InterPro" id="IPR013762">
    <property type="entry name" value="Integrase-like_cat_sf"/>
</dbReference>
<keyword evidence="4" id="KW-0233">DNA recombination</keyword>
<dbReference type="InterPro" id="IPR038488">
    <property type="entry name" value="Integrase_DNA-bd_sf"/>
</dbReference>
<dbReference type="GO" id="GO:0006310">
    <property type="term" value="P:DNA recombination"/>
    <property type="evidence" value="ECO:0007669"/>
    <property type="project" value="UniProtKB-KW"/>
</dbReference>
<dbReference type="Gene3D" id="1.10.443.10">
    <property type="entry name" value="Intergrase catalytic core"/>
    <property type="match status" value="1"/>
</dbReference>
<comment type="similarity">
    <text evidence="1">Belongs to the 'phage' integrase family.</text>
</comment>
<keyword evidence="7" id="KW-1185">Reference proteome</keyword>
<dbReference type="EMBL" id="MLFN01000024">
    <property type="protein sequence ID" value="ORM52912.1"/>
    <property type="molecule type" value="Genomic_DNA"/>
</dbReference>
<dbReference type="PANTHER" id="PTHR30629">
    <property type="entry name" value="PROPHAGE INTEGRASE"/>
    <property type="match status" value="1"/>
</dbReference>
<sequence length="434" mass="49798">MADNLTDSMVRGLKARDSAYQVWDKSGERGAGRLGVKVEPSGQRVFYYRYYWDAKRHFIQLGRYPEMSLAQARQLTKGYAGTLKEGKNPKVEKAEQEIALEKQKRAEQLKGSIEQLIQGYTNKMREDGKRTWKQVLYRLEKETYSFIAKDIKANEVTPLHIKQILSAIIQRGASVEANRVRSYLMAAFNYGLKADNDPANHQQNVMFGLEMNPVSVIPKQSAAEKAGTNWLKLNELQQLMGDFPKTPGVGSTVSLLLNLCVYAGGQRPHELASSRWDAVNWEEKTLLIVADVSKNKRDHLVPLTDSAVEMLERLKVENVNDSPFIFPQRLDAGKHLRTDSFAQAIIYYREHFPDHPVFVARDLRRTCKTLMGEIGVSKELRDRIQNHALQDVSSKHYDRYDYLVEKRRALEQWENRVNHVEQATSNVVNLFQRG</sequence>
<evidence type="ECO:0000313" key="7">
    <source>
        <dbReference type="Proteomes" id="UP000193933"/>
    </source>
</evidence>
<dbReference type="Gene3D" id="3.30.160.390">
    <property type="entry name" value="Integrase, DNA-binding domain"/>
    <property type="match status" value="1"/>
</dbReference>
<dbReference type="SUPFAM" id="SSF56349">
    <property type="entry name" value="DNA breaking-rejoining enzymes"/>
    <property type="match status" value="1"/>
</dbReference>
<feature type="domain" description="Tyr recombinase" evidence="5">
    <location>
        <begin position="226"/>
        <end position="411"/>
    </location>
</feature>
<organism evidence="6 7">
    <name type="scientific">Pantoea conspicua</name>
    <dbReference type="NCBI Taxonomy" id="472705"/>
    <lineage>
        <taxon>Bacteria</taxon>
        <taxon>Pseudomonadati</taxon>
        <taxon>Pseudomonadota</taxon>
        <taxon>Gammaproteobacteria</taxon>
        <taxon>Enterobacterales</taxon>
        <taxon>Erwiniaceae</taxon>
        <taxon>Pantoea</taxon>
    </lineage>
</organism>
<dbReference type="Pfam" id="PF13356">
    <property type="entry name" value="Arm-DNA-bind_3"/>
    <property type="match status" value="1"/>
</dbReference>
<dbReference type="GO" id="GO:0003677">
    <property type="term" value="F:DNA binding"/>
    <property type="evidence" value="ECO:0007669"/>
    <property type="project" value="UniProtKB-KW"/>
</dbReference>
<dbReference type="Gene3D" id="1.10.150.130">
    <property type="match status" value="1"/>
</dbReference>
<dbReference type="GO" id="GO:0015074">
    <property type="term" value="P:DNA integration"/>
    <property type="evidence" value="ECO:0007669"/>
    <property type="project" value="UniProtKB-KW"/>
</dbReference>
<evidence type="ECO:0000256" key="2">
    <source>
        <dbReference type="ARBA" id="ARBA00022908"/>
    </source>
</evidence>
<protein>
    <submittedName>
        <fullName evidence="6">Integrase</fullName>
    </submittedName>
</protein>
<comment type="caution">
    <text evidence="6">The sequence shown here is derived from an EMBL/GenBank/DDBJ whole genome shotgun (WGS) entry which is preliminary data.</text>
</comment>
<evidence type="ECO:0000313" key="6">
    <source>
        <dbReference type="EMBL" id="ORM52912.1"/>
    </source>
</evidence>
<dbReference type="PROSITE" id="PS51898">
    <property type="entry name" value="TYR_RECOMBINASE"/>
    <property type="match status" value="1"/>
</dbReference>
<evidence type="ECO:0000256" key="1">
    <source>
        <dbReference type="ARBA" id="ARBA00008857"/>
    </source>
</evidence>
<proteinExistence type="inferred from homology"/>
<dbReference type="OrthoDB" id="5589990at2"/>
<evidence type="ECO:0000256" key="4">
    <source>
        <dbReference type="ARBA" id="ARBA00023172"/>
    </source>
</evidence>
<dbReference type="InterPro" id="IPR011010">
    <property type="entry name" value="DNA_brk_join_enz"/>
</dbReference>
<dbReference type="InterPro" id="IPR050808">
    <property type="entry name" value="Phage_Integrase"/>
</dbReference>
<name>A0A1X1BWG4_9GAMM</name>
<dbReference type="AlphaFoldDB" id="A0A1X1BWG4"/>
<dbReference type="Proteomes" id="UP000193933">
    <property type="component" value="Unassembled WGS sequence"/>
</dbReference>